<accession>A0AAV7MX93</accession>
<sequence>MASGADRRPTGNGKLLCDGLGVAAELQRENALEEVPEERGVETVKSWATRPAASGADWRPIGNGKLL</sequence>
<dbReference type="AlphaFoldDB" id="A0AAV7MX93"/>
<comment type="caution">
    <text evidence="1">The sequence shown here is derived from an EMBL/GenBank/DDBJ whole genome shotgun (WGS) entry which is preliminary data.</text>
</comment>
<protein>
    <submittedName>
        <fullName evidence="1">Uncharacterized protein</fullName>
    </submittedName>
</protein>
<name>A0AAV7MX93_PLEWA</name>
<evidence type="ECO:0000313" key="2">
    <source>
        <dbReference type="Proteomes" id="UP001066276"/>
    </source>
</evidence>
<organism evidence="1 2">
    <name type="scientific">Pleurodeles waltl</name>
    <name type="common">Iberian ribbed newt</name>
    <dbReference type="NCBI Taxonomy" id="8319"/>
    <lineage>
        <taxon>Eukaryota</taxon>
        <taxon>Metazoa</taxon>
        <taxon>Chordata</taxon>
        <taxon>Craniata</taxon>
        <taxon>Vertebrata</taxon>
        <taxon>Euteleostomi</taxon>
        <taxon>Amphibia</taxon>
        <taxon>Batrachia</taxon>
        <taxon>Caudata</taxon>
        <taxon>Salamandroidea</taxon>
        <taxon>Salamandridae</taxon>
        <taxon>Pleurodelinae</taxon>
        <taxon>Pleurodeles</taxon>
    </lineage>
</organism>
<gene>
    <name evidence="1" type="ORF">NDU88_005744</name>
</gene>
<reference evidence="1" key="1">
    <citation type="journal article" date="2022" name="bioRxiv">
        <title>Sequencing and chromosome-scale assembly of the giantPleurodeles waltlgenome.</title>
        <authorList>
            <person name="Brown T."/>
            <person name="Elewa A."/>
            <person name="Iarovenko S."/>
            <person name="Subramanian E."/>
            <person name="Araus A.J."/>
            <person name="Petzold A."/>
            <person name="Susuki M."/>
            <person name="Suzuki K.-i.T."/>
            <person name="Hayashi T."/>
            <person name="Toyoda A."/>
            <person name="Oliveira C."/>
            <person name="Osipova E."/>
            <person name="Leigh N.D."/>
            <person name="Simon A."/>
            <person name="Yun M.H."/>
        </authorList>
    </citation>
    <scope>NUCLEOTIDE SEQUENCE</scope>
    <source>
        <strain evidence="1">20211129_DDA</strain>
        <tissue evidence="1">Liver</tissue>
    </source>
</reference>
<dbReference type="Proteomes" id="UP001066276">
    <property type="component" value="Chromosome 9"/>
</dbReference>
<dbReference type="EMBL" id="JANPWB010000013">
    <property type="protein sequence ID" value="KAJ1108368.1"/>
    <property type="molecule type" value="Genomic_DNA"/>
</dbReference>
<evidence type="ECO:0000313" key="1">
    <source>
        <dbReference type="EMBL" id="KAJ1108368.1"/>
    </source>
</evidence>
<proteinExistence type="predicted"/>
<keyword evidence="2" id="KW-1185">Reference proteome</keyword>